<feature type="region of interest" description="Disordered" evidence="5">
    <location>
        <begin position="217"/>
        <end position="249"/>
    </location>
</feature>
<sequence>MPQDASVEFQGSRNGQVWVYDGCVVEWKWGSKTLRRFEFRGETVLEAGFVDFESVKDCLVIVLEDRAQVYYVSKGDSTTVSFPFSVSKAFFHANGVVLERKIVDYQLISQSRPTSSGIKHRFITLSDPLNLFGSLVISSNLQELESRLTILHFPPTWDQHIGVLYDSSTRGLSFYNSKILTALKNSSASSSHKDPAFKNKESQSKAYGALASELGGSYGANEKNANGTAKRTSSVGHGSLASSSSSAPFNNAVNTANSLSTELTNNLRKISIMNRRSVSATVGPDPDQPQQQQQQPNSNSGHTGVDSIKRSASATLDRMVSGSGLDIAPSHASHISQELFDHAVLTKDVILTKISQTTLPIQLTSKTRISSCKFEDKEAITLHDPGSQWGKIWIFDLNSSLTENMRFKALNSSPISLTKIIDIKWSLVSCFSVYESELLSGFLMLLGSARNEVTLYNPFLNLTSSSFHLPSNENHTSLYHSKDNAVLTNIDSVPVQLLIVPEVTSVKHYLRALSYLCDQFTYTYVLLLWQVARKSLSDAQEENADFDALKYTLLSFLHFEDCPEHAKKHLSAIKQCPIYSSSFDGARYLPKIVMGMHLIREEYKLNLLQRDNVQQTGRLLCLLTRLMNWPSFWQEFYGAEESIDDNFVLSNKRFAHPLDEPPSILKSLYSATDGSSLPVTPFITFSRLLEEGYFVDNIVTPRTHKMLQLFESFETMDYSETSLLNVMNSLNIDQNEFETYPLGVFAPLRRVLKSIEKQMSDSDAAFDFTLVDRLDLQKNGRILLFLETKSNQNARCFAPFPEEKHNTNLNWNFGDLRAIKPIKAMVKEIIDLTTDHSDDKVSITKSGEEVGDGQTLKRNASLIFSEDRRFYDVVELLVYNIPHKVMMHVVEKSYTKTLKKKRIYSQIVALRTFVSAIGWGAVAFSTERPLATQKWPRNKLNLHCTFPDKTTVTVDPKTCDPNLISWGQFHGGVSSGLKISPKSTGITGSWITFTKPPELDAQHGGFLLGLGLNGHLKNLEEWHVYNYLSPKQTHTSIGLMLGMSASLKGTMDLKLTKVLSVHIVALLPQGSSDLNVNFRVQTAGLIGVGLLYLSSQHRRMTDMLFSQVTSYVNINEEAVPDEGYRLAAGIALGLINLGAGAKISQFRRDDPMSDFDGKGSEEDEVINDYTEFKANDGMLDPKITAGLLSIISGSHDTEENWMPANSQIGTVVALMLIYLKTNNHTVAGRLAPSFEEINVKSRLYMRPELFMYREWACHMILWDHIGYSSQWLFEELDLSTPLTLNTDSLPQFYCIAGRALAVGLKFASTGNLTVRDNLISVIDKMLPLYQCSVDMRLDFQLSIKAIDILINVLLVASSMVMSGTGDLSVLRRVKYLHENITGKYSDLFRTTTGKPKPKNSRANDAMSVDSSEDIGTNEYTNRGELVDADDSDIEDDLDIGDDRVEEDEEQGNFTASDNMNAGDAGDDTHHWNDDENHFGKYMATSLCLGFLFLGSGQYAFKTSSLESLAYLAISVLPTYMKPYYLQETKHFWSMAVEYRSLLIRNSKTGASLNKVPVEVVLKRSKGESSSTVMKLDTPCLLPDVRKIRSIKVSSPDYYPVSLNLSGEQDCSNFFNNGCVLFVPPKDESDENWEHADDNADRCLEVKHIIKKKALTPSSKHSSNSPHQSVVQLFKRLGITNQEALEFGSEVRKSGKIRDPSVDENLLMSCQNRGKNYHLELWRRRHGF</sequence>
<accession>A0A1G4KLA5</accession>
<dbReference type="GO" id="GO:0060090">
    <property type="term" value="F:molecular adaptor activity"/>
    <property type="evidence" value="ECO:0007669"/>
    <property type="project" value="TreeGrafter"/>
</dbReference>
<feature type="compositionally biased region" description="Low complexity" evidence="5">
    <location>
        <begin position="284"/>
        <end position="296"/>
    </location>
</feature>
<dbReference type="Proteomes" id="UP000189911">
    <property type="component" value="Chromosome H"/>
</dbReference>
<evidence type="ECO:0000256" key="3">
    <source>
        <dbReference type="ARBA" id="ARBA00022776"/>
    </source>
</evidence>
<evidence type="ECO:0000313" key="8">
    <source>
        <dbReference type="Proteomes" id="UP000189911"/>
    </source>
</evidence>
<dbReference type="GO" id="GO:0007091">
    <property type="term" value="P:metaphase/anaphase transition of mitotic cell cycle"/>
    <property type="evidence" value="ECO:0007669"/>
    <property type="project" value="TreeGrafter"/>
</dbReference>
<evidence type="ECO:0000256" key="2">
    <source>
        <dbReference type="ARBA" id="ARBA00022618"/>
    </source>
</evidence>
<keyword evidence="8" id="KW-1185">Reference proteome</keyword>
<reference evidence="8" key="1">
    <citation type="submission" date="2016-03" db="EMBL/GenBank/DDBJ databases">
        <authorList>
            <person name="Devillers Hugo."/>
        </authorList>
    </citation>
    <scope>NUCLEOTIDE SEQUENCE [LARGE SCALE GENOMIC DNA]</scope>
</reference>
<comment type="similarity">
    <text evidence="1">Belongs to the APC1 family.</text>
</comment>
<evidence type="ECO:0000256" key="5">
    <source>
        <dbReference type="SAM" id="MobiDB-lite"/>
    </source>
</evidence>
<feature type="region of interest" description="Disordered" evidence="5">
    <location>
        <begin position="1391"/>
        <end position="1470"/>
    </location>
</feature>
<evidence type="ECO:0000313" key="7">
    <source>
        <dbReference type="EMBL" id="SCV05259.1"/>
    </source>
</evidence>
<dbReference type="InterPro" id="IPR024990">
    <property type="entry name" value="Apc1"/>
</dbReference>
<dbReference type="GO" id="GO:0031145">
    <property type="term" value="P:anaphase-promoting complex-dependent catabolic process"/>
    <property type="evidence" value="ECO:0007669"/>
    <property type="project" value="TreeGrafter"/>
</dbReference>
<feature type="compositionally biased region" description="Polar residues" evidence="5">
    <location>
        <begin position="223"/>
        <end position="232"/>
    </location>
</feature>
<dbReference type="EMBL" id="LT598447">
    <property type="protein sequence ID" value="SCV05259.1"/>
    <property type="molecule type" value="Genomic_DNA"/>
</dbReference>
<dbReference type="GO" id="GO:0051301">
    <property type="term" value="P:cell division"/>
    <property type="evidence" value="ECO:0007669"/>
    <property type="project" value="UniProtKB-KW"/>
</dbReference>
<protein>
    <submittedName>
        <fullName evidence="7">LANO_0H03554g1_1</fullName>
    </submittedName>
</protein>
<dbReference type="OrthoDB" id="26401at2759"/>
<gene>
    <name evidence="7" type="ORF">LANO_0H03554G</name>
</gene>
<keyword evidence="3" id="KW-0498">Mitosis</keyword>
<dbReference type="FunFam" id="1.25.10.10:FF:000435">
    <property type="entry name" value="Ubiquitin ligase subunit"/>
    <property type="match status" value="1"/>
</dbReference>
<dbReference type="Gene3D" id="1.25.10.10">
    <property type="entry name" value="Leucine-rich Repeat Variant"/>
    <property type="match status" value="1"/>
</dbReference>
<feature type="compositionally biased region" description="Low complexity" evidence="5">
    <location>
        <begin position="233"/>
        <end position="247"/>
    </location>
</feature>
<proteinExistence type="inferred from homology"/>
<dbReference type="GO" id="GO:0005680">
    <property type="term" value="C:anaphase-promoting complex"/>
    <property type="evidence" value="ECO:0007669"/>
    <property type="project" value="InterPro"/>
</dbReference>
<dbReference type="Pfam" id="PF12859">
    <property type="entry name" value="ANAPC1"/>
    <property type="match status" value="1"/>
</dbReference>
<name>A0A1G4KLA5_9SACH</name>
<feature type="domain" description="Anaphase-promoting complex subunit 1 N-terminal" evidence="6">
    <location>
        <begin position="54"/>
        <end position="111"/>
    </location>
</feature>
<dbReference type="GO" id="GO:0070979">
    <property type="term" value="P:protein K11-linked ubiquitination"/>
    <property type="evidence" value="ECO:0007669"/>
    <property type="project" value="TreeGrafter"/>
</dbReference>
<feature type="compositionally biased region" description="Acidic residues" evidence="5">
    <location>
        <begin position="1426"/>
        <end position="1450"/>
    </location>
</feature>
<feature type="region of interest" description="Disordered" evidence="5">
    <location>
        <begin position="279"/>
        <end position="306"/>
    </location>
</feature>
<keyword evidence="2" id="KW-0132">Cell division</keyword>
<keyword evidence="4" id="KW-0131">Cell cycle</keyword>
<organism evidence="7 8">
    <name type="scientific">Lachancea nothofagi CBS 11611</name>
    <dbReference type="NCBI Taxonomy" id="1266666"/>
    <lineage>
        <taxon>Eukaryota</taxon>
        <taxon>Fungi</taxon>
        <taxon>Dikarya</taxon>
        <taxon>Ascomycota</taxon>
        <taxon>Saccharomycotina</taxon>
        <taxon>Saccharomycetes</taxon>
        <taxon>Saccharomycetales</taxon>
        <taxon>Saccharomycetaceae</taxon>
        <taxon>Lachancea</taxon>
    </lineage>
</organism>
<dbReference type="PANTHER" id="PTHR12827">
    <property type="entry name" value="MEIOTIC CHECKPOINT REGULATOR TSG24 FAMILY MEMBER"/>
    <property type="match status" value="1"/>
</dbReference>
<evidence type="ECO:0000256" key="1">
    <source>
        <dbReference type="ARBA" id="ARBA00010547"/>
    </source>
</evidence>
<evidence type="ECO:0000256" key="4">
    <source>
        <dbReference type="ARBA" id="ARBA00023306"/>
    </source>
</evidence>
<evidence type="ECO:0000259" key="6">
    <source>
        <dbReference type="Pfam" id="PF12859"/>
    </source>
</evidence>
<dbReference type="InterPro" id="IPR049255">
    <property type="entry name" value="Apc1_N"/>
</dbReference>
<dbReference type="InterPro" id="IPR011989">
    <property type="entry name" value="ARM-like"/>
</dbReference>
<dbReference type="PANTHER" id="PTHR12827:SF3">
    <property type="entry name" value="ANAPHASE-PROMOTING COMPLEX SUBUNIT 1"/>
    <property type="match status" value="1"/>
</dbReference>